<organism evidence="2 3">
    <name type="scientific">Brassica rapa subsp. trilocularis</name>
    <dbReference type="NCBI Taxonomy" id="1813537"/>
    <lineage>
        <taxon>Eukaryota</taxon>
        <taxon>Viridiplantae</taxon>
        <taxon>Streptophyta</taxon>
        <taxon>Embryophyta</taxon>
        <taxon>Tracheophyta</taxon>
        <taxon>Spermatophyta</taxon>
        <taxon>Magnoliopsida</taxon>
        <taxon>eudicotyledons</taxon>
        <taxon>Gunneridae</taxon>
        <taxon>Pentapetalae</taxon>
        <taxon>rosids</taxon>
        <taxon>malvids</taxon>
        <taxon>Brassicales</taxon>
        <taxon>Brassicaceae</taxon>
        <taxon>Brassiceae</taxon>
        <taxon>Brassica</taxon>
    </lineage>
</organism>
<evidence type="ECO:0000313" key="2">
    <source>
        <dbReference type="EMBL" id="KAG5407877.1"/>
    </source>
</evidence>
<sequence>MIDIVACLDTILVYNVYFDVHLGRLKCVLLVLGKEILIFDLNKYLSCTDDPRLLVSVLSVQERQVQTQRNESIALVQQPEIWNFMNLRNGAVHGYRRDDPMSSQRPRQLDDWFRLFPTPQAVEESYKESTYTFPFLRSEAVSQKPILCLSQKHCKDHELIVSAHHEIVLKPRISKQKQIFTWLKNVLLKPFQELFSLRCALKEIWCRKKHEPKLLRQENHFDLVHDEEFSKLALFHSFPNSFTVVPDFGISKPIFGDQITCMMFTHVVDDYSKSFDHVFDVLRIEKRPFDYFFRRFDVVPLVFLKVQDKKDQFQMEVSREGRHNTYDIGTWNWKYLRETNSKLQGSKMDLRSNPFEEGGNDAPRFEHRPAWIMDTAQGGDLVSQLDPSEVLPSYCAEHTDRVIPSVHYVHTDHILPSERDDQTFRTIPSDHPDRTARAVHRIDPHTSRIELSLEPRPRDGIDRSTSLLSRPSRQDKTDGRARIHLGREESKDGRRFSLIALFVWPACPEGCTDVLTSVFDLLMDFSLRYITKEGVSSCPKTCLTTVHILVKRIIQKFSLFVWNVWRVCGSSRVCRYPSHHGPTRPELTWTVA</sequence>
<reference evidence="2 3" key="1">
    <citation type="submission" date="2021-03" db="EMBL/GenBank/DDBJ databases">
        <authorList>
            <person name="King G.J."/>
            <person name="Bancroft I."/>
            <person name="Baten A."/>
            <person name="Bloomfield J."/>
            <person name="Borpatragohain P."/>
            <person name="He Z."/>
            <person name="Irish N."/>
            <person name="Irwin J."/>
            <person name="Liu K."/>
            <person name="Mauleon R.P."/>
            <person name="Moore J."/>
            <person name="Morris R."/>
            <person name="Ostergaard L."/>
            <person name="Wang B."/>
            <person name="Wells R."/>
        </authorList>
    </citation>
    <scope>NUCLEOTIDE SEQUENCE [LARGE SCALE GENOMIC DNA]</scope>
    <source>
        <strain evidence="2">R-o-18</strain>
        <tissue evidence="2">Leaf</tissue>
    </source>
</reference>
<name>A0ABQ7NAF1_BRACM</name>
<evidence type="ECO:0000256" key="1">
    <source>
        <dbReference type="SAM" id="MobiDB-lite"/>
    </source>
</evidence>
<dbReference type="EMBL" id="JADBGQ010000003">
    <property type="protein sequence ID" value="KAG5407877.1"/>
    <property type="molecule type" value="Genomic_DNA"/>
</dbReference>
<protein>
    <submittedName>
        <fullName evidence="2">Uncharacterized protein</fullName>
    </submittedName>
</protein>
<feature type="compositionally biased region" description="Basic and acidic residues" evidence="1">
    <location>
        <begin position="472"/>
        <end position="481"/>
    </location>
</feature>
<feature type="region of interest" description="Disordered" evidence="1">
    <location>
        <begin position="455"/>
        <end position="481"/>
    </location>
</feature>
<dbReference type="Proteomes" id="UP000823674">
    <property type="component" value="Chromosome A03"/>
</dbReference>
<evidence type="ECO:0000313" key="3">
    <source>
        <dbReference type="Proteomes" id="UP000823674"/>
    </source>
</evidence>
<proteinExistence type="predicted"/>
<comment type="caution">
    <text evidence="2">The sequence shown here is derived from an EMBL/GenBank/DDBJ whole genome shotgun (WGS) entry which is preliminary data.</text>
</comment>
<gene>
    <name evidence="2" type="primary">A03g509940.1_BraROA</name>
    <name evidence="2" type="ORF">IGI04_013996</name>
</gene>
<keyword evidence="3" id="KW-1185">Reference proteome</keyword>
<accession>A0ABQ7NAF1</accession>